<feature type="transmembrane region" description="Helical" evidence="1">
    <location>
        <begin position="201"/>
        <end position="218"/>
    </location>
</feature>
<sequence length="219" mass="22099">MKAFTTAGIATATLLASVSAQEQYTIDPDSVSNATRTSWCYSQVAECPLICVQTTGNTLVTEANSCDPTTLTYSCICSNGLSPNVTEYSQTLPYYICSQWGDQCVANCGGDNICASDCRSEHPCGAQNPVRQNTSTLSKTMSKTGSSSLPLGATTSGGQTVYTGFAGVTASSTGSSGDASASASAGGAASIRVAALNAGQTFGLLAVAGALFGGFAILL</sequence>
<dbReference type="InterPro" id="IPR056124">
    <property type="entry name" value="DUF7707"/>
</dbReference>
<evidence type="ECO:0000256" key="1">
    <source>
        <dbReference type="SAM" id="Phobius"/>
    </source>
</evidence>
<evidence type="ECO:0000259" key="3">
    <source>
        <dbReference type="Pfam" id="PF24808"/>
    </source>
</evidence>
<dbReference type="AlphaFoldDB" id="A0AAV9JYU5"/>
<accession>A0AAV9JYU5</accession>
<organism evidence="4 5">
    <name type="scientific">Oleoguttula mirabilis</name>
    <dbReference type="NCBI Taxonomy" id="1507867"/>
    <lineage>
        <taxon>Eukaryota</taxon>
        <taxon>Fungi</taxon>
        <taxon>Dikarya</taxon>
        <taxon>Ascomycota</taxon>
        <taxon>Pezizomycotina</taxon>
        <taxon>Dothideomycetes</taxon>
        <taxon>Dothideomycetidae</taxon>
        <taxon>Mycosphaerellales</taxon>
        <taxon>Teratosphaeriaceae</taxon>
        <taxon>Oleoguttula</taxon>
    </lineage>
</organism>
<keyword evidence="1" id="KW-1133">Transmembrane helix</keyword>
<keyword evidence="1" id="KW-0812">Transmembrane</keyword>
<feature type="signal peptide" evidence="2">
    <location>
        <begin position="1"/>
        <end position="20"/>
    </location>
</feature>
<feature type="domain" description="DUF7707" evidence="3">
    <location>
        <begin position="24"/>
        <end position="129"/>
    </location>
</feature>
<feature type="chain" id="PRO_5043911531" description="DUF7707 domain-containing protein" evidence="2">
    <location>
        <begin position="21"/>
        <end position="219"/>
    </location>
</feature>
<evidence type="ECO:0000313" key="4">
    <source>
        <dbReference type="EMBL" id="KAK4550311.1"/>
    </source>
</evidence>
<evidence type="ECO:0000313" key="5">
    <source>
        <dbReference type="Proteomes" id="UP001324427"/>
    </source>
</evidence>
<keyword evidence="5" id="KW-1185">Reference proteome</keyword>
<protein>
    <recommendedName>
        <fullName evidence="3">DUF7707 domain-containing protein</fullName>
    </recommendedName>
</protein>
<keyword evidence="1" id="KW-0472">Membrane</keyword>
<dbReference type="Pfam" id="PF24808">
    <property type="entry name" value="DUF7707"/>
    <property type="match status" value="1"/>
</dbReference>
<reference evidence="4 5" key="1">
    <citation type="submission" date="2021-11" db="EMBL/GenBank/DDBJ databases">
        <title>Black yeast isolated from Biological Soil Crust.</title>
        <authorList>
            <person name="Kurbessoian T."/>
        </authorList>
    </citation>
    <scope>NUCLEOTIDE SEQUENCE [LARGE SCALE GENOMIC DNA]</scope>
    <source>
        <strain evidence="4 5">CCFEE 5522</strain>
    </source>
</reference>
<evidence type="ECO:0000256" key="2">
    <source>
        <dbReference type="SAM" id="SignalP"/>
    </source>
</evidence>
<dbReference type="PANTHER" id="PTHR38118:SF2">
    <property type="entry name" value="CDP-ALCOHOL PHOSPHATIDYLTRANSFERASE PROTEIN"/>
    <property type="match status" value="1"/>
</dbReference>
<comment type="caution">
    <text evidence="4">The sequence shown here is derived from an EMBL/GenBank/DDBJ whole genome shotgun (WGS) entry which is preliminary data.</text>
</comment>
<dbReference type="Proteomes" id="UP001324427">
    <property type="component" value="Unassembled WGS sequence"/>
</dbReference>
<dbReference type="PANTHER" id="PTHR38118">
    <property type="entry name" value="ANCHORED CELL WALL PROTEIN 11-RELATED"/>
    <property type="match status" value="1"/>
</dbReference>
<gene>
    <name evidence="4" type="ORF">LTR36_003278</name>
</gene>
<proteinExistence type="predicted"/>
<dbReference type="EMBL" id="JAVFHQ010000002">
    <property type="protein sequence ID" value="KAK4550311.1"/>
    <property type="molecule type" value="Genomic_DNA"/>
</dbReference>
<keyword evidence="2" id="KW-0732">Signal</keyword>
<name>A0AAV9JYU5_9PEZI</name>